<protein>
    <submittedName>
        <fullName evidence="1">Uncharacterized protein</fullName>
    </submittedName>
</protein>
<gene>
    <name evidence="1" type="ORF">COS77_00950</name>
</gene>
<organism evidence="1 2">
    <name type="scientific">Candidatus Roizmanbacteria bacterium CG06_land_8_20_14_3_00_34_14</name>
    <dbReference type="NCBI Taxonomy" id="1974848"/>
    <lineage>
        <taxon>Bacteria</taxon>
        <taxon>Candidatus Roizmaniibacteriota</taxon>
    </lineage>
</organism>
<name>A0A2M7AVB1_9BACT</name>
<proteinExistence type="predicted"/>
<comment type="caution">
    <text evidence="1">The sequence shown here is derived from an EMBL/GenBank/DDBJ whole genome shotgun (WGS) entry which is preliminary data.</text>
</comment>
<evidence type="ECO:0000313" key="1">
    <source>
        <dbReference type="EMBL" id="PIU74557.1"/>
    </source>
</evidence>
<reference evidence="2" key="1">
    <citation type="submission" date="2017-09" db="EMBL/GenBank/DDBJ databases">
        <title>Depth-based differentiation of microbial function through sediment-hosted aquifers and enrichment of novel symbionts in the deep terrestrial subsurface.</title>
        <authorList>
            <person name="Probst A.J."/>
            <person name="Ladd B."/>
            <person name="Jarett J.K."/>
            <person name="Geller-Mcgrath D.E."/>
            <person name="Sieber C.M.K."/>
            <person name="Emerson J.B."/>
            <person name="Anantharaman K."/>
            <person name="Thomas B.C."/>
            <person name="Malmstrom R."/>
            <person name="Stieglmeier M."/>
            <person name="Klingl A."/>
            <person name="Woyke T."/>
            <person name="Ryan C.M."/>
            <person name="Banfield J.F."/>
        </authorList>
    </citation>
    <scope>NUCLEOTIDE SEQUENCE [LARGE SCALE GENOMIC DNA]</scope>
</reference>
<accession>A0A2M7AVB1</accession>
<sequence length="93" mass="9910">MASVDINKNRQVSNHSNSPYIHAGCGILAGGDIIVGSSKTQVTNNKNVPAVVIKPDSFTHNTGQFDLIFENTGSSTAVIQKLRMGDNDVNLEP</sequence>
<dbReference type="Proteomes" id="UP000229001">
    <property type="component" value="Unassembled WGS sequence"/>
</dbReference>
<dbReference type="AlphaFoldDB" id="A0A2M7AVB1"/>
<evidence type="ECO:0000313" key="2">
    <source>
        <dbReference type="Proteomes" id="UP000229001"/>
    </source>
</evidence>
<dbReference type="EMBL" id="PEVZ01000016">
    <property type="protein sequence ID" value="PIU74557.1"/>
    <property type="molecule type" value="Genomic_DNA"/>
</dbReference>